<evidence type="ECO:0000256" key="2">
    <source>
        <dbReference type="SAM" id="Phobius"/>
    </source>
</evidence>
<dbReference type="PANTHER" id="PTHR48081">
    <property type="entry name" value="AB HYDROLASE SUPERFAMILY PROTEIN C4A8.06C"/>
    <property type="match status" value="1"/>
</dbReference>
<dbReference type="PANTHER" id="PTHR48081:SF26">
    <property type="entry name" value="ALPHA_BETA HYDROLASE FOLD-3 DOMAIN-CONTAINING PROTEIN"/>
    <property type="match status" value="1"/>
</dbReference>
<dbReference type="Proteomes" id="UP000294933">
    <property type="component" value="Unassembled WGS sequence"/>
</dbReference>
<name>A0A4Y7Q7K4_9AGAM</name>
<evidence type="ECO:0000313" key="4">
    <source>
        <dbReference type="Proteomes" id="UP000294933"/>
    </source>
</evidence>
<keyword evidence="1" id="KW-0378">Hydrolase</keyword>
<keyword evidence="2" id="KW-0472">Membrane</keyword>
<evidence type="ECO:0000256" key="1">
    <source>
        <dbReference type="ARBA" id="ARBA00022801"/>
    </source>
</evidence>
<keyword evidence="2" id="KW-0812">Transmembrane</keyword>
<dbReference type="GO" id="GO:0016787">
    <property type="term" value="F:hydrolase activity"/>
    <property type="evidence" value="ECO:0007669"/>
    <property type="project" value="UniProtKB-KW"/>
</dbReference>
<sequence>MFEFRHQPLKTLYFIYTCFTILFIRVPYWTVKSRIVPRPRPSWGVGRQVVIHTIRAGTAALFKTSFPRPVSLEEASKSADKLGFEWVEPTPELIVGDIREFAKINSVEATRTGGFWYGRKGSEGKLGCKAEPGERVLYYLHGGGHIVIASAHPSDIAVPSLAGALLQHCPTISRIFALEYRLSSAEPFEPSGAFPAAIIDIVAGYTVLLISPTVDWAITHTGPESSMVRNKDTDYCGNFFEGYTVRALLGKMPPGDIGTNAYMSPGSLRIANTDGMFKGFPPTCIVVGEGEIAYDSNVTFRDRMMADLGRDKVTWIESYGATHDFVNLPWFEPERTNALKEIGAWMNTI</sequence>
<keyword evidence="4" id="KW-1185">Reference proteome</keyword>
<evidence type="ECO:0000313" key="3">
    <source>
        <dbReference type="EMBL" id="TDL23188.1"/>
    </source>
</evidence>
<dbReference type="AlphaFoldDB" id="A0A4Y7Q7K4"/>
<protein>
    <recommendedName>
        <fullName evidence="5">Alpha/beta-hydrolase</fullName>
    </recommendedName>
</protein>
<dbReference type="SUPFAM" id="SSF53474">
    <property type="entry name" value="alpha/beta-Hydrolases"/>
    <property type="match status" value="1"/>
</dbReference>
<dbReference type="InterPro" id="IPR050300">
    <property type="entry name" value="GDXG_lipolytic_enzyme"/>
</dbReference>
<dbReference type="VEuPathDB" id="FungiDB:BD410DRAFT_814563"/>
<dbReference type="OrthoDB" id="2152029at2759"/>
<reference evidence="3 4" key="1">
    <citation type="submission" date="2018-06" db="EMBL/GenBank/DDBJ databases">
        <title>A transcriptomic atlas of mushroom development highlights an independent origin of complex multicellularity.</title>
        <authorList>
            <consortium name="DOE Joint Genome Institute"/>
            <person name="Krizsan K."/>
            <person name="Almasi E."/>
            <person name="Merenyi Z."/>
            <person name="Sahu N."/>
            <person name="Viragh M."/>
            <person name="Koszo T."/>
            <person name="Mondo S."/>
            <person name="Kiss B."/>
            <person name="Balint B."/>
            <person name="Kues U."/>
            <person name="Barry K."/>
            <person name="Hegedus J.C."/>
            <person name="Henrissat B."/>
            <person name="Johnson J."/>
            <person name="Lipzen A."/>
            <person name="Ohm R."/>
            <person name="Nagy I."/>
            <person name="Pangilinan J."/>
            <person name="Yan J."/>
            <person name="Xiong Y."/>
            <person name="Grigoriev I.V."/>
            <person name="Hibbett D.S."/>
            <person name="Nagy L.G."/>
        </authorList>
    </citation>
    <scope>NUCLEOTIDE SEQUENCE [LARGE SCALE GENOMIC DNA]</scope>
    <source>
        <strain evidence="3 4">SZMC22713</strain>
    </source>
</reference>
<keyword evidence="2" id="KW-1133">Transmembrane helix</keyword>
<dbReference type="Gene3D" id="3.40.50.1820">
    <property type="entry name" value="alpha/beta hydrolase"/>
    <property type="match status" value="2"/>
</dbReference>
<dbReference type="STRING" id="50990.A0A4Y7Q7K4"/>
<dbReference type="InterPro" id="IPR029058">
    <property type="entry name" value="AB_hydrolase_fold"/>
</dbReference>
<proteinExistence type="predicted"/>
<gene>
    <name evidence="3" type="ORF">BD410DRAFT_814563</name>
</gene>
<accession>A0A4Y7Q7K4</accession>
<feature type="transmembrane region" description="Helical" evidence="2">
    <location>
        <begin position="12"/>
        <end position="31"/>
    </location>
</feature>
<dbReference type="EMBL" id="ML170171">
    <property type="protein sequence ID" value="TDL23188.1"/>
    <property type="molecule type" value="Genomic_DNA"/>
</dbReference>
<evidence type="ECO:0008006" key="5">
    <source>
        <dbReference type="Google" id="ProtNLM"/>
    </source>
</evidence>
<organism evidence="3 4">
    <name type="scientific">Rickenella mellea</name>
    <dbReference type="NCBI Taxonomy" id="50990"/>
    <lineage>
        <taxon>Eukaryota</taxon>
        <taxon>Fungi</taxon>
        <taxon>Dikarya</taxon>
        <taxon>Basidiomycota</taxon>
        <taxon>Agaricomycotina</taxon>
        <taxon>Agaricomycetes</taxon>
        <taxon>Hymenochaetales</taxon>
        <taxon>Rickenellaceae</taxon>
        <taxon>Rickenella</taxon>
    </lineage>
</organism>